<feature type="binding site" evidence="7 9">
    <location>
        <begin position="62"/>
        <end position="67"/>
    </location>
    <ligand>
        <name>FMN</name>
        <dbReference type="ChEBI" id="CHEBI:58210"/>
    </ligand>
</feature>
<keyword evidence="13" id="KW-1185">Reference proteome</keyword>
<dbReference type="GO" id="GO:0008615">
    <property type="term" value="P:pyridoxine biosynthetic process"/>
    <property type="evidence" value="ECO:0007669"/>
    <property type="project" value="UniProtKB-UniRule"/>
</dbReference>
<dbReference type="InterPro" id="IPR019576">
    <property type="entry name" value="Pyridoxamine_oxidase_dimer_C"/>
</dbReference>
<dbReference type="NCBIfam" id="TIGR00558">
    <property type="entry name" value="pdxH"/>
    <property type="match status" value="1"/>
</dbReference>
<feature type="binding site" evidence="8">
    <location>
        <begin position="9"/>
        <end position="12"/>
    </location>
    <ligand>
        <name>substrate</name>
    </ligand>
</feature>
<evidence type="ECO:0000256" key="6">
    <source>
        <dbReference type="ARBA" id="ARBA00023096"/>
    </source>
</evidence>
<comment type="caution">
    <text evidence="12">The sequence shown here is derived from an EMBL/GenBank/DDBJ whole genome shotgun (WGS) entry which is preliminary data.</text>
</comment>
<dbReference type="InterPro" id="IPR000659">
    <property type="entry name" value="Pyridox_Oxase"/>
</dbReference>
<dbReference type="InterPro" id="IPR019740">
    <property type="entry name" value="Pyridox_Oxase_CS"/>
</dbReference>
<feature type="binding site" evidence="7 9">
    <location>
        <begin position="77"/>
        <end position="78"/>
    </location>
    <ligand>
        <name>FMN</name>
        <dbReference type="ChEBI" id="CHEBI:58210"/>
    </ligand>
</feature>
<dbReference type="FunFam" id="2.30.110.10:FF:000020">
    <property type="entry name" value="PNPO isoform 11"/>
    <property type="match status" value="1"/>
</dbReference>
<dbReference type="EMBL" id="JAOTIF010000001">
    <property type="protein sequence ID" value="MCU7547517.1"/>
    <property type="molecule type" value="Genomic_DNA"/>
</dbReference>
<feature type="binding site" evidence="7 8">
    <location>
        <position position="67"/>
    </location>
    <ligand>
        <name>substrate</name>
    </ligand>
</feature>
<evidence type="ECO:0000259" key="10">
    <source>
        <dbReference type="Pfam" id="PF01243"/>
    </source>
</evidence>
<evidence type="ECO:0000256" key="8">
    <source>
        <dbReference type="PIRSR" id="PIRSR000190-1"/>
    </source>
</evidence>
<evidence type="ECO:0000313" key="12">
    <source>
        <dbReference type="EMBL" id="MCU7547517.1"/>
    </source>
</evidence>
<evidence type="ECO:0000256" key="9">
    <source>
        <dbReference type="PIRSR" id="PIRSR000190-2"/>
    </source>
</evidence>
<sequence length="214" mass="24566">MDRRIADLRQEYTAQSLHESDVASNPISQFEKWWQQAVASEIKEPNAMILATASADGVPSARVMLLKGFSNAGFLFFTNYKSFKAMQLDENPKASLVFFWGELERQVRIVGLVSKADNATNDDYFQSRPMGSRIGAWASPQSSVVESREWLDAQFDKLTEEYKNKEVVRPPHWGGYYVQPVLVEFWQGRPGRLHDRIQYTLQQDGTWKVERLAP</sequence>
<dbReference type="AlphaFoldDB" id="A0A9X2XSM9"/>
<gene>
    <name evidence="7 12" type="primary">pdxH</name>
    <name evidence="12" type="ORF">OCK74_00245</name>
</gene>
<name>A0A9X2XSM9_9BACT</name>
<organism evidence="12 13">
    <name type="scientific">Paraflavisolibacter caeni</name>
    <dbReference type="NCBI Taxonomy" id="2982496"/>
    <lineage>
        <taxon>Bacteria</taxon>
        <taxon>Pseudomonadati</taxon>
        <taxon>Bacteroidota</taxon>
        <taxon>Chitinophagia</taxon>
        <taxon>Chitinophagales</taxon>
        <taxon>Chitinophagaceae</taxon>
        <taxon>Paraflavisolibacter</taxon>
    </lineage>
</organism>
<comment type="pathway">
    <text evidence="7">Cofactor metabolism; pyridoxal 5'-phosphate salvage; pyridoxal 5'-phosphate from pyridoxamine 5'-phosphate: step 1/1.</text>
</comment>
<dbReference type="RefSeq" id="WP_279294965.1">
    <property type="nucleotide sequence ID" value="NZ_JAOTIF010000001.1"/>
</dbReference>
<dbReference type="HAMAP" id="MF_01629">
    <property type="entry name" value="PdxH"/>
    <property type="match status" value="1"/>
</dbReference>
<keyword evidence="6 7" id="KW-0664">Pyridoxine biosynthesis</keyword>
<feature type="binding site" evidence="7 9">
    <location>
        <position position="84"/>
    </location>
    <ligand>
        <name>FMN</name>
        <dbReference type="ChEBI" id="CHEBI:58210"/>
    </ligand>
</feature>
<feature type="binding site" evidence="7 8">
    <location>
        <begin position="192"/>
        <end position="194"/>
    </location>
    <ligand>
        <name>substrate</name>
    </ligand>
</feature>
<comment type="catalytic activity">
    <reaction evidence="7">
        <text>pyridoxamine 5'-phosphate + O2 + H2O = pyridoxal 5'-phosphate + H2O2 + NH4(+)</text>
        <dbReference type="Rhea" id="RHEA:15817"/>
        <dbReference type="ChEBI" id="CHEBI:15377"/>
        <dbReference type="ChEBI" id="CHEBI:15379"/>
        <dbReference type="ChEBI" id="CHEBI:16240"/>
        <dbReference type="ChEBI" id="CHEBI:28938"/>
        <dbReference type="ChEBI" id="CHEBI:58451"/>
        <dbReference type="ChEBI" id="CHEBI:597326"/>
        <dbReference type="EC" id="1.4.3.5"/>
    </reaction>
</comment>
<dbReference type="PANTHER" id="PTHR10851:SF0">
    <property type="entry name" value="PYRIDOXINE-5'-PHOSPHATE OXIDASE"/>
    <property type="match status" value="1"/>
</dbReference>
<accession>A0A9X2XSM9</accession>
<dbReference type="Gene3D" id="2.30.110.10">
    <property type="entry name" value="Electron Transport, Fmn-binding Protein, Chain A"/>
    <property type="match status" value="1"/>
</dbReference>
<dbReference type="GO" id="GO:0010181">
    <property type="term" value="F:FMN binding"/>
    <property type="evidence" value="ECO:0007669"/>
    <property type="project" value="UniProtKB-UniRule"/>
</dbReference>
<dbReference type="GO" id="GO:0004733">
    <property type="term" value="F:pyridoxamine phosphate oxidase activity"/>
    <property type="evidence" value="ECO:0007669"/>
    <property type="project" value="UniProtKB-UniRule"/>
</dbReference>
<dbReference type="SUPFAM" id="SSF50475">
    <property type="entry name" value="FMN-binding split barrel"/>
    <property type="match status" value="1"/>
</dbReference>
<feature type="binding site" evidence="7 9">
    <location>
        <position position="196"/>
    </location>
    <ligand>
        <name>FMN</name>
        <dbReference type="ChEBI" id="CHEBI:58210"/>
    </ligand>
</feature>
<dbReference type="PIRSF" id="PIRSF000190">
    <property type="entry name" value="Pyd_amn-ph_oxd"/>
    <property type="match status" value="1"/>
</dbReference>
<feature type="binding site" evidence="7 8">
    <location>
        <position position="132"/>
    </location>
    <ligand>
        <name>substrate</name>
    </ligand>
</feature>
<comment type="caution">
    <text evidence="7">Lacks conserved residue(s) required for the propagation of feature annotation.</text>
</comment>
<dbReference type="PANTHER" id="PTHR10851">
    <property type="entry name" value="PYRIDOXINE-5-PHOSPHATE OXIDASE"/>
    <property type="match status" value="1"/>
</dbReference>
<evidence type="ECO:0000256" key="3">
    <source>
        <dbReference type="ARBA" id="ARBA00022630"/>
    </source>
</evidence>
<dbReference type="Pfam" id="PF10590">
    <property type="entry name" value="PNP_phzG_C"/>
    <property type="match status" value="1"/>
</dbReference>
<feature type="domain" description="Pyridoxamine 5'-phosphate oxidase N-terminal" evidence="10">
    <location>
        <begin position="36"/>
        <end position="158"/>
    </location>
</feature>
<dbReference type="InterPro" id="IPR011576">
    <property type="entry name" value="Pyridox_Oxase_N"/>
</dbReference>
<feature type="binding site" evidence="7 9">
    <location>
        <position position="106"/>
    </location>
    <ligand>
        <name>FMN</name>
        <dbReference type="ChEBI" id="CHEBI:58210"/>
    </ligand>
</feature>
<evidence type="ECO:0000313" key="13">
    <source>
        <dbReference type="Proteomes" id="UP001155483"/>
    </source>
</evidence>
<feature type="binding site" evidence="7 8">
    <location>
        <position position="128"/>
    </location>
    <ligand>
        <name>substrate</name>
    </ligand>
</feature>
<comment type="cofactor">
    <cofactor evidence="7 9">
        <name>FMN</name>
        <dbReference type="ChEBI" id="CHEBI:58210"/>
    </cofactor>
    <text evidence="7 9">Binds 1 FMN per subunit.</text>
</comment>
<dbReference type="PROSITE" id="PS01064">
    <property type="entry name" value="PYRIDOX_OXIDASE"/>
    <property type="match status" value="1"/>
</dbReference>
<evidence type="ECO:0000259" key="11">
    <source>
        <dbReference type="Pfam" id="PF10590"/>
    </source>
</evidence>
<dbReference type="NCBIfam" id="NF004231">
    <property type="entry name" value="PRK05679.1"/>
    <property type="match status" value="1"/>
</dbReference>
<dbReference type="Pfam" id="PF01243">
    <property type="entry name" value="PNPOx_N"/>
    <property type="match status" value="1"/>
</dbReference>
<comment type="subunit">
    <text evidence="2 7">Homodimer.</text>
</comment>
<dbReference type="Proteomes" id="UP001155483">
    <property type="component" value="Unassembled WGS sequence"/>
</dbReference>
<keyword evidence="5 7" id="KW-0560">Oxidoreductase</keyword>
<evidence type="ECO:0000256" key="1">
    <source>
        <dbReference type="ARBA" id="ARBA00007301"/>
    </source>
</evidence>
<feature type="domain" description="Pyridoxine 5'-phosphate oxidase dimerisation C-terminal" evidence="11">
    <location>
        <begin position="173"/>
        <end position="214"/>
    </location>
</feature>
<dbReference type="EC" id="1.4.3.5" evidence="7"/>
<feature type="binding site" evidence="7 8">
    <location>
        <position position="124"/>
    </location>
    <ligand>
        <name>substrate</name>
    </ligand>
</feature>
<keyword evidence="3 7" id="KW-0285">Flavoprotein</keyword>
<feature type="binding site" evidence="7 9">
    <location>
        <begin position="141"/>
        <end position="142"/>
    </location>
    <ligand>
        <name>FMN</name>
        <dbReference type="ChEBI" id="CHEBI:58210"/>
    </ligand>
</feature>
<feature type="binding site" evidence="7 9">
    <location>
        <position position="186"/>
    </location>
    <ligand>
        <name>FMN</name>
        <dbReference type="ChEBI" id="CHEBI:58210"/>
    </ligand>
</feature>
<comment type="similarity">
    <text evidence="1 7">Belongs to the pyridoxamine 5'-phosphate oxidase family.</text>
</comment>
<comment type="function">
    <text evidence="7">Catalyzes the oxidation of either pyridoxine 5'-phosphate (PNP) or pyridoxamine 5'-phosphate (PMP) into pyridoxal 5'-phosphate (PLP).</text>
</comment>
<evidence type="ECO:0000256" key="5">
    <source>
        <dbReference type="ARBA" id="ARBA00023002"/>
    </source>
</evidence>
<proteinExistence type="inferred from homology"/>
<evidence type="ECO:0000256" key="2">
    <source>
        <dbReference type="ARBA" id="ARBA00011738"/>
    </source>
</evidence>
<reference evidence="12" key="1">
    <citation type="submission" date="2022-09" db="EMBL/GenBank/DDBJ databases">
        <authorList>
            <person name="Yuan C."/>
            <person name="Ke Z."/>
        </authorList>
    </citation>
    <scope>NUCLEOTIDE SEQUENCE</scope>
    <source>
        <strain evidence="12">LB-8</strain>
    </source>
</reference>
<comment type="pathway">
    <text evidence="7">Cofactor metabolism; pyridoxal 5'-phosphate salvage; pyridoxal 5'-phosphate from pyridoxine 5'-phosphate: step 1/1.</text>
</comment>
<keyword evidence="4 7" id="KW-0288">FMN</keyword>
<dbReference type="InterPro" id="IPR012349">
    <property type="entry name" value="Split_barrel_FMN-bd"/>
</dbReference>
<protein>
    <recommendedName>
        <fullName evidence="7">Pyridoxine/pyridoxamine 5'-phosphate oxidase</fullName>
        <ecNumber evidence="7">1.4.3.5</ecNumber>
    </recommendedName>
    <alternativeName>
        <fullName evidence="7">PNP/PMP oxidase</fullName>
        <shortName evidence="7">PNPOx</shortName>
    </alternativeName>
    <alternativeName>
        <fullName evidence="7">Pyridoxal 5'-phosphate synthase</fullName>
    </alternativeName>
</protein>
<reference evidence="12" key="2">
    <citation type="submission" date="2023-04" db="EMBL/GenBank/DDBJ databases">
        <title>Paracnuella aquatica gen. nov., sp. nov., a member of the family Chitinophagaceae isolated from a hot spring.</title>
        <authorList>
            <person name="Wang C."/>
        </authorList>
    </citation>
    <scope>NUCLEOTIDE SEQUENCE</scope>
    <source>
        <strain evidence="12">LB-8</strain>
    </source>
</reference>
<evidence type="ECO:0000256" key="7">
    <source>
        <dbReference type="HAMAP-Rule" id="MF_01629"/>
    </source>
</evidence>
<evidence type="ECO:0000256" key="4">
    <source>
        <dbReference type="ARBA" id="ARBA00022643"/>
    </source>
</evidence>
<comment type="catalytic activity">
    <reaction evidence="7">
        <text>pyridoxine 5'-phosphate + O2 = pyridoxal 5'-phosphate + H2O2</text>
        <dbReference type="Rhea" id="RHEA:15149"/>
        <dbReference type="ChEBI" id="CHEBI:15379"/>
        <dbReference type="ChEBI" id="CHEBI:16240"/>
        <dbReference type="ChEBI" id="CHEBI:58589"/>
        <dbReference type="ChEBI" id="CHEBI:597326"/>
        <dbReference type="EC" id="1.4.3.5"/>
    </reaction>
</comment>